<sequence>MSRRPATAGRGAVAARAASAESAVPLPPLPIARAAGSRPLTRALAFAVFMALFAALWEVVPVLASWMLSQPLQLPLLHDQTVRHLLVGGALDDSQFAFNVRTALAMLLLGTAGFVCSYRASASARPIAALDNGAC</sequence>
<accession>A0A934K3G2</accession>
<reference evidence="2" key="1">
    <citation type="submission" date="2020-10" db="EMBL/GenBank/DDBJ databases">
        <title>Ca. Dormibacterota MAGs.</title>
        <authorList>
            <person name="Montgomery K."/>
        </authorList>
    </citation>
    <scope>NUCLEOTIDE SEQUENCE [LARGE SCALE GENOMIC DNA]</scope>
    <source>
        <strain evidence="2">SC8812_S17_10</strain>
    </source>
</reference>
<evidence type="ECO:0000313" key="3">
    <source>
        <dbReference type="Proteomes" id="UP000612893"/>
    </source>
</evidence>
<dbReference type="RefSeq" id="WP_338202753.1">
    <property type="nucleotide sequence ID" value="NZ_JAEKNR010000145.1"/>
</dbReference>
<evidence type="ECO:0000256" key="1">
    <source>
        <dbReference type="SAM" id="Phobius"/>
    </source>
</evidence>
<gene>
    <name evidence="2" type="ORF">JF922_14440</name>
</gene>
<protein>
    <submittedName>
        <fullName evidence="2">Uncharacterized protein</fullName>
    </submittedName>
</protein>
<name>A0A934K3G2_9BACT</name>
<feature type="transmembrane region" description="Helical" evidence="1">
    <location>
        <begin position="96"/>
        <end position="116"/>
    </location>
</feature>
<proteinExistence type="predicted"/>
<dbReference type="EMBL" id="JAEKNR010000145">
    <property type="protein sequence ID" value="MBJ7599259.1"/>
    <property type="molecule type" value="Genomic_DNA"/>
</dbReference>
<organism evidence="2 3">
    <name type="scientific">Candidatus Nephthysia bennettiae</name>
    <dbReference type="NCBI Taxonomy" id="3127016"/>
    <lineage>
        <taxon>Bacteria</taxon>
        <taxon>Bacillati</taxon>
        <taxon>Candidatus Dormiibacterota</taxon>
        <taxon>Candidatus Dormibacteria</taxon>
        <taxon>Candidatus Dormibacterales</taxon>
        <taxon>Candidatus Dormibacteraceae</taxon>
        <taxon>Candidatus Nephthysia</taxon>
    </lineage>
</organism>
<comment type="caution">
    <text evidence="2">The sequence shown here is derived from an EMBL/GenBank/DDBJ whole genome shotgun (WGS) entry which is preliminary data.</text>
</comment>
<keyword evidence="1" id="KW-1133">Transmembrane helix</keyword>
<feature type="transmembrane region" description="Helical" evidence="1">
    <location>
        <begin position="43"/>
        <end position="68"/>
    </location>
</feature>
<evidence type="ECO:0000313" key="2">
    <source>
        <dbReference type="EMBL" id="MBJ7599259.1"/>
    </source>
</evidence>
<dbReference type="Proteomes" id="UP000612893">
    <property type="component" value="Unassembled WGS sequence"/>
</dbReference>
<keyword evidence="1" id="KW-0812">Transmembrane</keyword>
<dbReference type="AlphaFoldDB" id="A0A934K3G2"/>
<keyword evidence="3" id="KW-1185">Reference proteome</keyword>
<keyword evidence="1" id="KW-0472">Membrane</keyword>